<dbReference type="Proteomes" id="UP000190423">
    <property type="component" value="Unassembled WGS sequence"/>
</dbReference>
<gene>
    <name evidence="3" type="ORF">SAMN02745149_01850</name>
</gene>
<dbReference type="GeneID" id="78317131"/>
<feature type="transmembrane region" description="Helical" evidence="2">
    <location>
        <begin position="32"/>
        <end position="55"/>
    </location>
</feature>
<dbReference type="STRING" id="261392.SAMN02745149_01850"/>
<accession>A0A1T4M5K3</accession>
<dbReference type="OrthoDB" id="360351at2"/>
<dbReference type="AlphaFoldDB" id="A0A1T4M5K3"/>
<feature type="compositionally biased region" description="Low complexity" evidence="1">
    <location>
        <begin position="203"/>
        <end position="218"/>
    </location>
</feature>
<evidence type="ECO:0000256" key="1">
    <source>
        <dbReference type="SAM" id="MobiDB-lite"/>
    </source>
</evidence>
<keyword evidence="4" id="KW-1185">Reference proteome</keyword>
<protein>
    <submittedName>
        <fullName evidence="3">Uncharacterized protein</fullName>
    </submittedName>
</protein>
<proteinExistence type="predicted"/>
<keyword evidence="2" id="KW-0812">Transmembrane</keyword>
<keyword evidence="2" id="KW-1133">Transmembrane helix</keyword>
<evidence type="ECO:0000256" key="2">
    <source>
        <dbReference type="SAM" id="Phobius"/>
    </source>
</evidence>
<name>A0A1T4M5K3_TREPO</name>
<feature type="compositionally biased region" description="Basic and acidic residues" evidence="1">
    <location>
        <begin position="167"/>
        <end position="180"/>
    </location>
</feature>
<feature type="region of interest" description="Disordered" evidence="1">
    <location>
        <begin position="156"/>
        <end position="245"/>
    </location>
</feature>
<reference evidence="3 4" key="1">
    <citation type="submission" date="2017-02" db="EMBL/GenBank/DDBJ databases">
        <authorList>
            <person name="Peterson S.W."/>
        </authorList>
    </citation>
    <scope>NUCLEOTIDE SEQUENCE [LARGE SCALE GENOMIC DNA]</scope>
    <source>
        <strain evidence="3 4">ATCC BAA-908</strain>
    </source>
</reference>
<evidence type="ECO:0000313" key="3">
    <source>
        <dbReference type="EMBL" id="SJZ62202.1"/>
    </source>
</evidence>
<dbReference type="EMBL" id="FUWG01000014">
    <property type="protein sequence ID" value="SJZ62202.1"/>
    <property type="molecule type" value="Genomic_DNA"/>
</dbReference>
<sequence length="263" mass="27912">MKNVKFIAGFSIFGFLLSLISGLISHSSPAGVIFLHALIFALVFAFLAVGLQFVFEKVLDIDCQADQSAGTEAVSASGTGSEKHSVDFYVEDEELSDDDNDAQFFVGNNHQMLYDDDVSPENKNPSAEQEDSSLQEEIARQNGDSAGFVPVSLVEKPDTLSGTEAKSMNEIKSNEKKAEVSDSFEASPSSDDNEPLDILPDLESISTSGISSVSVSENSEPDADGAFNPSGHSGQEKSADEIAEGQDAAVMAKAISTLLAKDN</sequence>
<organism evidence="3 4">
    <name type="scientific">Treponema porcinum</name>
    <dbReference type="NCBI Taxonomy" id="261392"/>
    <lineage>
        <taxon>Bacteria</taxon>
        <taxon>Pseudomonadati</taxon>
        <taxon>Spirochaetota</taxon>
        <taxon>Spirochaetia</taxon>
        <taxon>Spirochaetales</taxon>
        <taxon>Treponemataceae</taxon>
        <taxon>Treponema</taxon>
    </lineage>
</organism>
<feature type="region of interest" description="Disordered" evidence="1">
    <location>
        <begin position="115"/>
        <end position="137"/>
    </location>
</feature>
<evidence type="ECO:0000313" key="4">
    <source>
        <dbReference type="Proteomes" id="UP000190423"/>
    </source>
</evidence>
<dbReference type="RefSeq" id="WP_078933753.1">
    <property type="nucleotide sequence ID" value="NZ_FUWG01000014.1"/>
</dbReference>
<keyword evidence="2" id="KW-0472">Membrane</keyword>